<accession>A0A0S0DMG2</accession>
<dbReference type="InterPro" id="IPR004996">
    <property type="entry name" value="HSV_HEPA"/>
</dbReference>
<gene>
    <name evidence="2" type="primary">BBLF2/3</name>
</gene>
<sequence>METPVESVRARVSSVTFYNVTQAGGRWWAIWVVGIVPVRGEDVETLIVVQACQPPLGGSMEPPGVNAPTATELNFLRWERELRRSGGLIAPLADAAEKDLFDLTFRTRDRRLLSAVRVEEEEHGLIFQPLFPAQVVCQSCSPGEDGRGQQQPAPDGSGGFETQEAEEAGAGGRPGARPRARGAEAPEQLDIYIRTPRGDVFTYSTEAPDTHSPVPFRDILRPAVYEVDLATSDGAAVSEHRVSLKILAPAGGFESWLVNSWGLAGGGLYAFLRGIYASCYAEHRGPKPVFYLLDPELCPGGSDFQPYVPGFPFLPIRYVGRARPAFWHLAPRSEGLLLLDLNLGVAGTPLADSLLGLDARPGRRRHDRPPGRLPQQVWPPTRREINPRYVCVREGGEGGEAETVVGRAEAAASLEADATWWLYELALHHLPVAGAPVETPEAGGQARDARTWLRALHHYGTADTRRALGGLYTAVTRTLLRAASDLGLTWAYADEFVLGFVAPTSAHPSEETLAWAFLKGVENAEEAELRVDEDAATGRTGDQRPHPLRVKARGTGCMLMAIFQGDLYVGGRGENSGPFLVWHEAFAWALDRLAAARPEAGGAPPSQESLLTLVRGLTQRLAPGRRRNRFWALPRAWLQRLRRSGQLRLSGSHVCLLDRAGPRPAPCQTVTEHDLSPTAYFREIMSFLLDVLSALHPGYAMPLEITRETDLLMTVLSLF</sequence>
<reference evidence="2 3" key="1">
    <citation type="journal article" date="2015" name="Virology">
        <title>The genomic sequence of lymphocryptovirus from cynomolgus macaque.</title>
        <authorList>
            <person name="Kamperschroer C."/>
            <person name="Gosink M.M."/>
            <person name="Kumpf S.W."/>
            <person name="O'Donnell L.M."/>
            <person name="Tartaro K.R."/>
        </authorList>
    </citation>
    <scope>NUCLEOTIDE SEQUENCE [LARGE SCALE GENOMIC DNA]</scope>
    <source>
        <strain evidence="2">Pfe-lcl-E3</strain>
    </source>
</reference>
<dbReference type="KEGG" id="vg:65099672"/>
<evidence type="ECO:0000313" key="2">
    <source>
        <dbReference type="EMBL" id="ALF03240.1"/>
    </source>
</evidence>
<dbReference type="GO" id="GO:0019079">
    <property type="term" value="P:viral genome replication"/>
    <property type="evidence" value="ECO:0007669"/>
    <property type="project" value="InterPro"/>
</dbReference>
<dbReference type="EMBL" id="KP676001">
    <property type="protein sequence ID" value="ALF03240.1"/>
    <property type="molecule type" value="Genomic_DNA"/>
</dbReference>
<organism evidence="2 3">
    <name type="scientific">macacine gammaherpesvirus 10</name>
    <dbReference type="NCBI Taxonomy" id="2560569"/>
    <lineage>
        <taxon>Viruses</taxon>
        <taxon>Duplodnaviria</taxon>
        <taxon>Heunggongvirae</taxon>
        <taxon>Peploviricota</taxon>
        <taxon>Herviviricetes</taxon>
        <taxon>Herpesvirales</taxon>
        <taxon>Orthoherpesviridae</taxon>
        <taxon>Gammaherpesvirinae</taxon>
        <taxon>Lymphocryptovirus</taxon>
        <taxon>Lymphocryptovirus macacinegamma10</taxon>
    </lineage>
</organism>
<dbReference type="Pfam" id="PF03324">
    <property type="entry name" value="Herpes_HEPA"/>
    <property type="match status" value="1"/>
</dbReference>
<keyword evidence="3" id="KW-1185">Reference proteome</keyword>
<proteinExistence type="predicted"/>
<dbReference type="RefSeq" id="YP_010084675.1">
    <property type="nucleotide sequence ID" value="NC_055142.1"/>
</dbReference>
<evidence type="ECO:0000256" key="1">
    <source>
        <dbReference type="SAM" id="MobiDB-lite"/>
    </source>
</evidence>
<feature type="region of interest" description="Disordered" evidence="1">
    <location>
        <begin position="141"/>
        <end position="188"/>
    </location>
</feature>
<protein>
    <submittedName>
        <fullName evidence="2">BBLF2/3</fullName>
    </submittedName>
</protein>
<dbReference type="Proteomes" id="UP000147540">
    <property type="component" value="Segment"/>
</dbReference>
<dbReference type="GeneID" id="65099672"/>
<name>A0A0S0DMG2_9GAMA</name>
<evidence type="ECO:0000313" key="3">
    <source>
        <dbReference type="Proteomes" id="UP000147540"/>
    </source>
</evidence>